<keyword evidence="5" id="KW-1185">Reference proteome</keyword>
<protein>
    <submittedName>
        <fullName evidence="4">3-oxoacyl-[acyl-carrier-protein] synthase I</fullName>
    </submittedName>
</protein>
<evidence type="ECO:0000313" key="5">
    <source>
        <dbReference type="Proteomes" id="UP000323671"/>
    </source>
</evidence>
<dbReference type="InterPro" id="IPR052568">
    <property type="entry name" value="PKS-FAS_Synthase"/>
</dbReference>
<dbReference type="InterPro" id="IPR016039">
    <property type="entry name" value="Thiolase-like"/>
</dbReference>
<dbReference type="EMBL" id="CP022579">
    <property type="protein sequence ID" value="QEL65284.1"/>
    <property type="molecule type" value="Genomic_DNA"/>
</dbReference>
<name>A0A5C1E9E8_9RHOO</name>
<dbReference type="PANTHER" id="PTHR43074:SF1">
    <property type="entry name" value="BETA-KETOACYL SYNTHASE FAMILY PROTEIN-RELATED"/>
    <property type="match status" value="1"/>
</dbReference>
<dbReference type="InterPro" id="IPR020841">
    <property type="entry name" value="PKS_Beta-ketoAc_synthase_dom"/>
</dbReference>
<dbReference type="AlphaFoldDB" id="A0A5C1E9E8"/>
<dbReference type="KEGG" id="otr:OTERR_18080"/>
<evidence type="ECO:0000256" key="2">
    <source>
        <dbReference type="RuleBase" id="RU003694"/>
    </source>
</evidence>
<feature type="domain" description="Ketosynthase family 3 (KS3)" evidence="3">
    <location>
        <begin position="1"/>
        <end position="410"/>
    </location>
</feature>
<evidence type="ECO:0000313" key="4">
    <source>
        <dbReference type="EMBL" id="QEL65284.1"/>
    </source>
</evidence>
<dbReference type="Proteomes" id="UP000323671">
    <property type="component" value="Chromosome"/>
</dbReference>
<dbReference type="Pfam" id="PF02801">
    <property type="entry name" value="Ketoacyl-synt_C"/>
    <property type="match status" value="1"/>
</dbReference>
<reference evidence="4 5" key="1">
    <citation type="submission" date="2017-07" db="EMBL/GenBank/DDBJ databases">
        <title>Complete genome sequence of Oryzomicrobium terrae TPP412.</title>
        <authorList>
            <person name="Chiu L.-W."/>
            <person name="Lo K.-J."/>
            <person name="Tsai Y.-M."/>
            <person name="Lin S.-S."/>
            <person name="Kuo C.-H."/>
            <person name="Liu C.-T."/>
        </authorList>
    </citation>
    <scope>NUCLEOTIDE SEQUENCE [LARGE SCALE GENOMIC DNA]</scope>
    <source>
        <strain evidence="4 5">TPP412</strain>
    </source>
</reference>
<proteinExistence type="inferred from homology"/>
<dbReference type="SMART" id="SM00825">
    <property type="entry name" value="PKS_KS"/>
    <property type="match status" value="1"/>
</dbReference>
<comment type="similarity">
    <text evidence="2">Belongs to the thiolase-like superfamily. Beta-ketoacyl-ACP synthases family.</text>
</comment>
<dbReference type="InterPro" id="IPR018201">
    <property type="entry name" value="Ketoacyl_synth_AS"/>
</dbReference>
<gene>
    <name evidence="4" type="primary">fabB</name>
    <name evidence="4" type="ORF">OTERR_18080</name>
</gene>
<keyword evidence="1 2" id="KW-0808">Transferase</keyword>
<accession>A0A5C1E9E8</accession>
<sequence length="427" mass="43289">MPASATSALSAAPASMAPAPLYIAGRGLVSSLGANLAEALATLAAGRPGATAHIALGEGSDAQVWPYRAIPDDPIDFSADFPVDSTRPADCTDPADPADVRDGDAAWYARARRLVRQAVAEAGPQGRDGPLFVASSSSNVGAVEGLAARPDTDCHEFAQRIAAWLDWRGPVFAVATACTSAMNALAAARDLLVNGPWASALVLGVELPNRFTLAGFAAMQLLSPDGARPFGAARNGLVLGEAVAALYLTRHATAATRWAVSGLAGVVDGSDPAGAVAPAIERAIDTALAEAGRKAADIGLIKVQAAGSPGNDAVEAAVLTERFAPLPPLVSLKAALGHTLGASGAAELALLTACLEAGVRPPRDWPIDPELAARGVALADGATPPATPPRHVLALILGFGGGHAALVLDQLDEQDERDERGDKEAAQ</sequence>
<evidence type="ECO:0000259" key="3">
    <source>
        <dbReference type="PROSITE" id="PS52004"/>
    </source>
</evidence>
<dbReference type="SUPFAM" id="SSF53901">
    <property type="entry name" value="Thiolase-like"/>
    <property type="match status" value="1"/>
</dbReference>
<dbReference type="GO" id="GO:0004315">
    <property type="term" value="F:3-oxoacyl-[acyl-carrier-protein] synthase activity"/>
    <property type="evidence" value="ECO:0007669"/>
    <property type="project" value="InterPro"/>
</dbReference>
<dbReference type="RefSeq" id="WP_223115916.1">
    <property type="nucleotide sequence ID" value="NZ_CP022579.1"/>
</dbReference>
<dbReference type="PANTHER" id="PTHR43074">
    <property type="entry name" value="OMEGA-3 POLYUNSATURATED FATTY ACID SYNTHASE PFAB-RELATED"/>
    <property type="match status" value="1"/>
</dbReference>
<dbReference type="PROSITE" id="PS52004">
    <property type="entry name" value="KS3_2"/>
    <property type="match status" value="1"/>
</dbReference>
<dbReference type="PROSITE" id="PS00606">
    <property type="entry name" value="KS3_1"/>
    <property type="match status" value="1"/>
</dbReference>
<dbReference type="Pfam" id="PF00109">
    <property type="entry name" value="ketoacyl-synt"/>
    <property type="match status" value="1"/>
</dbReference>
<dbReference type="InterPro" id="IPR014030">
    <property type="entry name" value="Ketoacyl_synth_N"/>
</dbReference>
<dbReference type="InterPro" id="IPR014031">
    <property type="entry name" value="Ketoacyl_synth_C"/>
</dbReference>
<evidence type="ECO:0000256" key="1">
    <source>
        <dbReference type="ARBA" id="ARBA00022679"/>
    </source>
</evidence>
<dbReference type="GO" id="GO:0006633">
    <property type="term" value="P:fatty acid biosynthetic process"/>
    <property type="evidence" value="ECO:0007669"/>
    <property type="project" value="InterPro"/>
</dbReference>
<dbReference type="Gene3D" id="3.40.47.10">
    <property type="match status" value="1"/>
</dbReference>
<organism evidence="4 5">
    <name type="scientific">Oryzomicrobium terrae</name>
    <dbReference type="NCBI Taxonomy" id="1735038"/>
    <lineage>
        <taxon>Bacteria</taxon>
        <taxon>Pseudomonadati</taxon>
        <taxon>Pseudomonadota</taxon>
        <taxon>Betaproteobacteria</taxon>
        <taxon>Rhodocyclales</taxon>
        <taxon>Rhodocyclaceae</taxon>
        <taxon>Oryzomicrobium</taxon>
    </lineage>
</organism>